<feature type="compositionally biased region" description="Polar residues" evidence="2">
    <location>
        <begin position="1"/>
        <end position="12"/>
    </location>
</feature>
<proteinExistence type="predicted"/>
<evidence type="ECO:0000256" key="1">
    <source>
        <dbReference type="ARBA" id="ARBA00023002"/>
    </source>
</evidence>
<protein>
    <submittedName>
        <fullName evidence="4">Clavaminate synthase-like protein</fullName>
    </submittedName>
</protein>
<evidence type="ECO:0000313" key="4">
    <source>
        <dbReference type="EMBL" id="ETR98466.1"/>
    </source>
</evidence>
<evidence type="ECO:0000259" key="3">
    <source>
        <dbReference type="Pfam" id="PF02668"/>
    </source>
</evidence>
<keyword evidence="1" id="KW-0560">Oxidoreductase</keyword>
<dbReference type="Gene3D" id="3.60.130.10">
    <property type="entry name" value="Clavaminate synthase-like"/>
    <property type="match status" value="1"/>
</dbReference>
<dbReference type="Proteomes" id="UP000024376">
    <property type="component" value="Unassembled WGS sequence"/>
</dbReference>
<name>A0A024S2P0_HYPJR</name>
<dbReference type="KEGG" id="trr:M419DRAFT_11790"/>
<dbReference type="GO" id="GO:0016491">
    <property type="term" value="F:oxidoreductase activity"/>
    <property type="evidence" value="ECO:0007669"/>
    <property type="project" value="UniProtKB-KW"/>
</dbReference>
<sequence>MEQSSHTETFAQVQLGHGPNGYENVSTAKADEACYKHEHESIKATLTRLCKPRLWPKGSYSTYCPRPILVHEKHKERLQELNDALVASITDIVDRWWVDTAADFPGRMPLGEMEQELLKYVELQSVTGTLPPYAACRGSWRPDFLVEELVGEDGGLVENFRITEINARFSFNGFMHAAYGQLGLEEMGMKTYGLVSATEPKELIDGLFTLFRRDRPIHLLKGEEAGIDIHMFVDAARRRLGYAPRIVDLADLRLVADSRSKSGYTLCAVFRNLQRGAAIPDVSSLFFTSEGELVEEIYQVGLELHQRELLAMRPEMLREISLRCFNDMRTILLVHDKRMLGIVKQELQKQVALRVITERQAMILDRGIADTLLPGSLELNSLMMRSEANPNLRNEFLLKPIRSGKGDGIVFGEDLGSVEWLAALRRQMDPALGLEGSCVVQRRIVPRLFAQEPGHVRVVSETLEQRGVLKVSLGFADPQSRYLEQLLHSLHQHHGHQLPISHSATRGWFWDVLPSSTSFQTANCQARSETMEDFPWHTDCSYEDPPPRYFALQVLQPDRCGGGTLSVMNVERLSELLSPEARASLARPEFRIRTPPEFVKHPGQKDIVASILLADDEGRLSRMRFREDLLTPLSERAAAALGELRQVLALQGAEARGSHSMARLDLTPEVLPEGSIIMIDNRRWLHARNHVRDPRRHLRRERHGLR</sequence>
<dbReference type="AlphaFoldDB" id="A0A024S2P0"/>
<dbReference type="InterPro" id="IPR003819">
    <property type="entry name" value="TauD/TfdA-like"/>
</dbReference>
<dbReference type="SUPFAM" id="SSF56059">
    <property type="entry name" value="Glutathione synthetase ATP-binding domain-like"/>
    <property type="match status" value="1"/>
</dbReference>
<reference evidence="5" key="1">
    <citation type="journal article" date="2013" name="Ind. Biotechnol.">
        <title>Comparative genomics analysis of Trichoderma reesei strains.</title>
        <authorList>
            <person name="Koike H."/>
            <person name="Aerts A."/>
            <person name="LaButti K."/>
            <person name="Grigoriev I.V."/>
            <person name="Baker S.E."/>
        </authorList>
    </citation>
    <scope>NUCLEOTIDE SEQUENCE [LARGE SCALE GENOMIC DNA]</scope>
    <source>
        <strain evidence="5">ATCC 56765 / BCRC 32924 / NRRL 11460 / Rut C-30</strain>
    </source>
</reference>
<evidence type="ECO:0000256" key="2">
    <source>
        <dbReference type="SAM" id="MobiDB-lite"/>
    </source>
</evidence>
<gene>
    <name evidence="4" type="ORF">M419DRAFT_11790</name>
</gene>
<evidence type="ECO:0000313" key="5">
    <source>
        <dbReference type="Proteomes" id="UP000024376"/>
    </source>
</evidence>
<feature type="domain" description="TauD/TfdA-like" evidence="3">
    <location>
        <begin position="511"/>
        <end position="700"/>
    </location>
</feature>
<dbReference type="EMBL" id="KI911162">
    <property type="protein sequence ID" value="ETR98466.1"/>
    <property type="molecule type" value="Genomic_DNA"/>
</dbReference>
<dbReference type="InterPro" id="IPR042098">
    <property type="entry name" value="TauD-like_sf"/>
</dbReference>
<organism evidence="4 5">
    <name type="scientific">Hypocrea jecorina (strain ATCC 56765 / BCRC 32924 / NRRL 11460 / Rut C-30)</name>
    <name type="common">Trichoderma reesei</name>
    <dbReference type="NCBI Taxonomy" id="1344414"/>
    <lineage>
        <taxon>Eukaryota</taxon>
        <taxon>Fungi</taxon>
        <taxon>Dikarya</taxon>
        <taxon>Ascomycota</taxon>
        <taxon>Pezizomycotina</taxon>
        <taxon>Sordariomycetes</taxon>
        <taxon>Hypocreomycetidae</taxon>
        <taxon>Hypocreales</taxon>
        <taxon>Hypocreaceae</taxon>
        <taxon>Trichoderma</taxon>
    </lineage>
</organism>
<dbReference type="HOGENOM" id="CLU_372548_0_0_1"/>
<feature type="region of interest" description="Disordered" evidence="2">
    <location>
        <begin position="1"/>
        <end position="22"/>
    </location>
</feature>
<dbReference type="SUPFAM" id="SSF51197">
    <property type="entry name" value="Clavaminate synthase-like"/>
    <property type="match status" value="1"/>
</dbReference>
<accession>A0A024S2P0</accession>
<dbReference type="Pfam" id="PF02668">
    <property type="entry name" value="TauD"/>
    <property type="match status" value="1"/>
</dbReference>
<dbReference type="OrthoDB" id="2117718at2759"/>